<keyword evidence="4 6" id="KW-0472">Membrane</keyword>
<sequence length="109" mass="11737">MSQIRTALVVLLLVGLTLFSVVNNSFVAVNLGFQQFDVWLPLLVLGSFALGLLPVWAWLSTDKMMLKRKVAKLEASLGKTESELAQAKVELLRPPAAQAVPTPAPPPGT</sequence>
<name>A0A501XF26_9SPHN</name>
<evidence type="ECO:0000256" key="5">
    <source>
        <dbReference type="SAM" id="Coils"/>
    </source>
</evidence>
<feature type="coiled-coil region" evidence="5">
    <location>
        <begin position="63"/>
        <end position="90"/>
    </location>
</feature>
<organism evidence="8 9">
    <name type="scientific">Sandaracinobacter neustonicus</name>
    <dbReference type="NCBI Taxonomy" id="1715348"/>
    <lineage>
        <taxon>Bacteria</taxon>
        <taxon>Pseudomonadati</taxon>
        <taxon>Pseudomonadota</taxon>
        <taxon>Alphaproteobacteria</taxon>
        <taxon>Sphingomonadales</taxon>
        <taxon>Sphingosinicellaceae</taxon>
        <taxon>Sandaracinobacter</taxon>
    </lineage>
</organism>
<keyword evidence="3 6" id="KW-1133">Transmembrane helix</keyword>
<feature type="domain" description="Lipopolysaccharide assembly protein A" evidence="7">
    <location>
        <begin position="23"/>
        <end position="84"/>
    </location>
</feature>
<protein>
    <submittedName>
        <fullName evidence="8">LapA family protein</fullName>
    </submittedName>
</protein>
<feature type="transmembrane region" description="Helical" evidence="6">
    <location>
        <begin position="38"/>
        <end position="59"/>
    </location>
</feature>
<keyword evidence="2 6" id="KW-0812">Transmembrane</keyword>
<evidence type="ECO:0000259" key="7">
    <source>
        <dbReference type="Pfam" id="PF06305"/>
    </source>
</evidence>
<comment type="caution">
    <text evidence="8">The sequence shown here is derived from an EMBL/GenBank/DDBJ whole genome shotgun (WGS) entry which is preliminary data.</text>
</comment>
<evidence type="ECO:0000256" key="2">
    <source>
        <dbReference type="ARBA" id="ARBA00022692"/>
    </source>
</evidence>
<dbReference type="EMBL" id="VFSU01000031">
    <property type="protein sequence ID" value="TPE59201.1"/>
    <property type="molecule type" value="Genomic_DNA"/>
</dbReference>
<evidence type="ECO:0000313" key="8">
    <source>
        <dbReference type="EMBL" id="TPE59201.1"/>
    </source>
</evidence>
<evidence type="ECO:0000256" key="6">
    <source>
        <dbReference type="SAM" id="Phobius"/>
    </source>
</evidence>
<keyword evidence="1" id="KW-1003">Cell membrane</keyword>
<evidence type="ECO:0000313" key="9">
    <source>
        <dbReference type="Proteomes" id="UP000319897"/>
    </source>
</evidence>
<accession>A0A501XF26</accession>
<dbReference type="RefSeq" id="WP_140929072.1">
    <property type="nucleotide sequence ID" value="NZ_VFSU01000031.1"/>
</dbReference>
<evidence type="ECO:0000256" key="1">
    <source>
        <dbReference type="ARBA" id="ARBA00022475"/>
    </source>
</evidence>
<proteinExistence type="predicted"/>
<keyword evidence="9" id="KW-1185">Reference proteome</keyword>
<dbReference type="GO" id="GO:0005886">
    <property type="term" value="C:plasma membrane"/>
    <property type="evidence" value="ECO:0007669"/>
    <property type="project" value="InterPro"/>
</dbReference>
<gene>
    <name evidence="8" type="ORF">FJQ54_14135</name>
</gene>
<dbReference type="Pfam" id="PF06305">
    <property type="entry name" value="LapA_dom"/>
    <property type="match status" value="1"/>
</dbReference>
<keyword evidence="5" id="KW-0175">Coiled coil</keyword>
<evidence type="ECO:0000256" key="4">
    <source>
        <dbReference type="ARBA" id="ARBA00023136"/>
    </source>
</evidence>
<reference evidence="8 9" key="1">
    <citation type="submission" date="2019-06" db="EMBL/GenBank/DDBJ databases">
        <authorList>
            <person name="Lee I."/>
            <person name="Jang G.I."/>
            <person name="Hwang C.Y."/>
        </authorList>
    </citation>
    <scope>NUCLEOTIDE SEQUENCE [LARGE SCALE GENOMIC DNA]</scope>
    <source>
        <strain evidence="8 9">PAMC 28131</strain>
    </source>
</reference>
<dbReference type="Proteomes" id="UP000319897">
    <property type="component" value="Unassembled WGS sequence"/>
</dbReference>
<evidence type="ECO:0000256" key="3">
    <source>
        <dbReference type="ARBA" id="ARBA00022989"/>
    </source>
</evidence>
<dbReference type="AlphaFoldDB" id="A0A501XF26"/>
<dbReference type="InterPro" id="IPR010445">
    <property type="entry name" value="LapA_dom"/>
</dbReference>